<proteinExistence type="predicted"/>
<dbReference type="Proteomes" id="UP000248817">
    <property type="component" value="Unassembled WGS sequence"/>
</dbReference>
<dbReference type="AlphaFoldDB" id="A0A2V5HR32"/>
<gene>
    <name evidence="2" type="ORF">BP00DRAFT_429892</name>
</gene>
<keyword evidence="3" id="KW-1185">Reference proteome</keyword>
<organism evidence="2 3">
    <name type="scientific">Aspergillus indologenus CBS 114.80</name>
    <dbReference type="NCBI Taxonomy" id="1450541"/>
    <lineage>
        <taxon>Eukaryota</taxon>
        <taxon>Fungi</taxon>
        <taxon>Dikarya</taxon>
        <taxon>Ascomycota</taxon>
        <taxon>Pezizomycotina</taxon>
        <taxon>Eurotiomycetes</taxon>
        <taxon>Eurotiomycetidae</taxon>
        <taxon>Eurotiales</taxon>
        <taxon>Aspergillaceae</taxon>
        <taxon>Aspergillus</taxon>
        <taxon>Aspergillus subgen. Circumdati</taxon>
    </lineage>
</organism>
<name>A0A2V5HR32_9EURO</name>
<evidence type="ECO:0000313" key="2">
    <source>
        <dbReference type="EMBL" id="PYI26948.1"/>
    </source>
</evidence>
<feature type="compositionally biased region" description="Basic and acidic residues" evidence="1">
    <location>
        <begin position="28"/>
        <end position="37"/>
    </location>
</feature>
<feature type="region of interest" description="Disordered" evidence="1">
    <location>
        <begin position="1"/>
        <end position="97"/>
    </location>
</feature>
<feature type="compositionally biased region" description="Gly residues" evidence="1">
    <location>
        <begin position="1"/>
        <end position="10"/>
    </location>
</feature>
<reference evidence="2 3" key="1">
    <citation type="submission" date="2018-02" db="EMBL/GenBank/DDBJ databases">
        <title>The genomes of Aspergillus section Nigri reveals drivers in fungal speciation.</title>
        <authorList>
            <consortium name="DOE Joint Genome Institute"/>
            <person name="Vesth T.C."/>
            <person name="Nybo J."/>
            <person name="Theobald S."/>
            <person name="Brandl J."/>
            <person name="Frisvad J.C."/>
            <person name="Nielsen K.F."/>
            <person name="Lyhne E.K."/>
            <person name="Kogle M.E."/>
            <person name="Kuo A."/>
            <person name="Riley R."/>
            <person name="Clum A."/>
            <person name="Nolan M."/>
            <person name="Lipzen A."/>
            <person name="Salamov A."/>
            <person name="Henrissat B."/>
            <person name="Wiebenga A."/>
            <person name="De vries R.P."/>
            <person name="Grigoriev I.V."/>
            <person name="Mortensen U.H."/>
            <person name="Andersen M.R."/>
            <person name="Baker S.E."/>
        </authorList>
    </citation>
    <scope>NUCLEOTIDE SEQUENCE [LARGE SCALE GENOMIC DNA]</scope>
    <source>
        <strain evidence="2 3">CBS 114.80</strain>
    </source>
</reference>
<evidence type="ECO:0000256" key="1">
    <source>
        <dbReference type="SAM" id="MobiDB-lite"/>
    </source>
</evidence>
<evidence type="ECO:0000313" key="3">
    <source>
        <dbReference type="Proteomes" id="UP000248817"/>
    </source>
</evidence>
<feature type="compositionally biased region" description="Basic residues" evidence="1">
    <location>
        <begin position="16"/>
        <end position="27"/>
    </location>
</feature>
<feature type="compositionally biased region" description="Low complexity" evidence="1">
    <location>
        <begin position="47"/>
        <end position="62"/>
    </location>
</feature>
<feature type="compositionally biased region" description="Basic residues" evidence="1">
    <location>
        <begin position="87"/>
        <end position="97"/>
    </location>
</feature>
<sequence length="97" mass="11100">MGWCVGGDGGLNSFRCWRRRGSRKKRGYRAEVDKKPNEDDESNGQDNLSNNNQKTRNNNDSNNTKENDGKSQSICESADKGRQRPLVNKKNKNIRQE</sequence>
<accession>A0A2V5HR32</accession>
<dbReference type="EMBL" id="KZ825582">
    <property type="protein sequence ID" value="PYI26948.1"/>
    <property type="molecule type" value="Genomic_DNA"/>
</dbReference>
<protein>
    <submittedName>
        <fullName evidence="2">Uncharacterized protein</fullName>
    </submittedName>
</protein>